<sequence>MAPFPLARNAANLVECFHIQRHRRGFWLVLVRDELLNFGPCLDQLLIGIVYIQHAGNS</sequence>
<reference evidence="2" key="1">
    <citation type="submission" date="2019-12" db="EMBL/GenBank/DDBJ databases">
        <authorList>
            <person name="Olsen N.S."/>
            <person name="Junco L.M.F."/>
            <person name="Kot W."/>
            <person name="Hansen L.H."/>
        </authorList>
    </citation>
    <scope>NUCLEOTIDE SEQUENCE [LARGE SCALE GENOMIC DNA]</scope>
</reference>
<proteinExistence type="predicted"/>
<organism evidence="1 2">
    <name type="scientific">Escherichia phage jat</name>
    <dbReference type="NCBI Taxonomy" id="2696411"/>
    <lineage>
        <taxon>Viruses</taxon>
        <taxon>Duplodnaviria</taxon>
        <taxon>Heunggongvirae</taxon>
        <taxon>Uroviricota</taxon>
        <taxon>Caudoviricetes</taxon>
        <taxon>Dhillonvirus</taxon>
        <taxon>Dhillonvirus jat</taxon>
    </lineage>
</organism>
<evidence type="ECO:0000313" key="1">
    <source>
        <dbReference type="EMBL" id="QHR76381.1"/>
    </source>
</evidence>
<gene>
    <name evidence="1" type="ORF">jat_1</name>
</gene>
<dbReference type="EMBL" id="MN850650">
    <property type="protein sequence ID" value="QHR76381.1"/>
    <property type="molecule type" value="Genomic_DNA"/>
</dbReference>
<dbReference type="Proteomes" id="UP000463956">
    <property type="component" value="Segment"/>
</dbReference>
<protein>
    <submittedName>
        <fullName evidence="1">Uncharacterized protein</fullName>
    </submittedName>
</protein>
<keyword evidence="2" id="KW-1185">Reference proteome</keyword>
<accession>A0A6B9XGY9</accession>
<name>A0A6B9XGY9_9CAUD</name>
<evidence type="ECO:0000313" key="2">
    <source>
        <dbReference type="Proteomes" id="UP000463956"/>
    </source>
</evidence>